<dbReference type="Gramene" id="Pp3c7_4250V3.2">
    <property type="protein sequence ID" value="PAC:32925124.CDS.1"/>
    <property type="gene ID" value="Pp3c7_4250"/>
</dbReference>
<reference evidence="3" key="3">
    <citation type="submission" date="2020-12" db="UniProtKB">
        <authorList>
            <consortium name="EnsemblPlants"/>
        </authorList>
    </citation>
    <scope>IDENTIFICATION</scope>
</reference>
<reference evidence="2 4" key="2">
    <citation type="journal article" date="2018" name="Plant J.">
        <title>The Physcomitrella patens chromosome-scale assembly reveals moss genome structure and evolution.</title>
        <authorList>
            <person name="Lang D."/>
            <person name="Ullrich K.K."/>
            <person name="Murat F."/>
            <person name="Fuchs J."/>
            <person name="Jenkins J."/>
            <person name="Haas F.B."/>
            <person name="Piednoel M."/>
            <person name="Gundlach H."/>
            <person name="Van Bel M."/>
            <person name="Meyberg R."/>
            <person name="Vives C."/>
            <person name="Morata J."/>
            <person name="Symeonidi A."/>
            <person name="Hiss M."/>
            <person name="Muchero W."/>
            <person name="Kamisugi Y."/>
            <person name="Saleh O."/>
            <person name="Blanc G."/>
            <person name="Decker E.L."/>
            <person name="van Gessel N."/>
            <person name="Grimwood J."/>
            <person name="Hayes R.D."/>
            <person name="Graham S.W."/>
            <person name="Gunter L.E."/>
            <person name="McDaniel S.F."/>
            <person name="Hoernstein S.N.W."/>
            <person name="Larsson A."/>
            <person name="Li F.W."/>
            <person name="Perroud P.F."/>
            <person name="Phillips J."/>
            <person name="Ranjan P."/>
            <person name="Rokshar D.S."/>
            <person name="Rothfels C.J."/>
            <person name="Schneider L."/>
            <person name="Shu S."/>
            <person name="Stevenson D.W."/>
            <person name="Thummler F."/>
            <person name="Tillich M."/>
            <person name="Villarreal Aguilar J.C."/>
            <person name="Widiez T."/>
            <person name="Wong G.K."/>
            <person name="Wymore A."/>
            <person name="Zhang Y."/>
            <person name="Zimmer A.D."/>
            <person name="Quatrano R.S."/>
            <person name="Mayer K.F.X."/>
            <person name="Goodstein D."/>
            <person name="Casacuberta J.M."/>
            <person name="Vandepoele K."/>
            <person name="Reski R."/>
            <person name="Cuming A.C."/>
            <person name="Tuskan G.A."/>
            <person name="Maumus F."/>
            <person name="Salse J."/>
            <person name="Schmutz J."/>
            <person name="Rensing S.A."/>
        </authorList>
    </citation>
    <scope>NUCLEOTIDE SEQUENCE [LARGE SCALE GENOMIC DNA]</scope>
    <source>
        <strain evidence="3 4">cv. Gransden 2004</strain>
    </source>
</reference>
<keyword evidence="1" id="KW-0472">Membrane</keyword>
<reference evidence="2 4" key="1">
    <citation type="journal article" date="2008" name="Science">
        <title>The Physcomitrella genome reveals evolutionary insights into the conquest of land by plants.</title>
        <authorList>
            <person name="Rensing S."/>
            <person name="Lang D."/>
            <person name="Zimmer A."/>
            <person name="Terry A."/>
            <person name="Salamov A."/>
            <person name="Shapiro H."/>
            <person name="Nishiyama T."/>
            <person name="Perroud P.-F."/>
            <person name="Lindquist E."/>
            <person name="Kamisugi Y."/>
            <person name="Tanahashi T."/>
            <person name="Sakakibara K."/>
            <person name="Fujita T."/>
            <person name="Oishi K."/>
            <person name="Shin-I T."/>
            <person name="Kuroki Y."/>
            <person name="Toyoda A."/>
            <person name="Suzuki Y."/>
            <person name="Hashimoto A."/>
            <person name="Yamaguchi K."/>
            <person name="Sugano A."/>
            <person name="Kohara Y."/>
            <person name="Fujiyama A."/>
            <person name="Anterola A."/>
            <person name="Aoki S."/>
            <person name="Ashton N."/>
            <person name="Barbazuk W.B."/>
            <person name="Barker E."/>
            <person name="Bennetzen J."/>
            <person name="Bezanilla M."/>
            <person name="Blankenship R."/>
            <person name="Cho S.H."/>
            <person name="Dutcher S."/>
            <person name="Estelle M."/>
            <person name="Fawcett J.A."/>
            <person name="Gundlach H."/>
            <person name="Hanada K."/>
            <person name="Heyl A."/>
            <person name="Hicks K.A."/>
            <person name="Hugh J."/>
            <person name="Lohr M."/>
            <person name="Mayer K."/>
            <person name="Melkozernov A."/>
            <person name="Murata T."/>
            <person name="Nelson D."/>
            <person name="Pils B."/>
            <person name="Prigge M."/>
            <person name="Reiss B."/>
            <person name="Renner T."/>
            <person name="Rombauts S."/>
            <person name="Rushton P."/>
            <person name="Sanderfoot A."/>
            <person name="Schween G."/>
            <person name="Shiu S.-H."/>
            <person name="Stueber K."/>
            <person name="Theodoulou F.L."/>
            <person name="Tu H."/>
            <person name="Van de Peer Y."/>
            <person name="Verrier P.J."/>
            <person name="Waters E."/>
            <person name="Wood A."/>
            <person name="Yang L."/>
            <person name="Cove D."/>
            <person name="Cuming A."/>
            <person name="Hasebe M."/>
            <person name="Lucas S."/>
            <person name="Mishler D.B."/>
            <person name="Reski R."/>
            <person name="Grigoriev I."/>
            <person name="Quatrano R.S."/>
            <person name="Boore J.L."/>
        </authorList>
    </citation>
    <scope>NUCLEOTIDE SEQUENCE [LARGE SCALE GENOMIC DNA]</scope>
    <source>
        <strain evidence="3 4">cv. Gransden 2004</strain>
    </source>
</reference>
<evidence type="ECO:0000256" key="1">
    <source>
        <dbReference type="SAM" id="Phobius"/>
    </source>
</evidence>
<evidence type="ECO:0000313" key="4">
    <source>
        <dbReference type="Proteomes" id="UP000006727"/>
    </source>
</evidence>
<dbReference type="InParanoid" id="A0A2K1KAC5"/>
<dbReference type="AlphaFoldDB" id="A0A2K1KAC5"/>
<keyword evidence="1" id="KW-0812">Transmembrane</keyword>
<sequence length="121" mass="13641">MTTPLRDIIAQAVLPFNASKPVAFGTLSWAPLSLTPAEPPCRIMYIFSFCREYWLVSGGSTINSQHSCGIFQITPSLHLSLSHLVSRFLSLSLSLSFFLGFCFYFCVVSRLSDTHCEWRRL</sequence>
<protein>
    <submittedName>
        <fullName evidence="2 3">Uncharacterized protein</fullName>
    </submittedName>
</protein>
<keyword evidence="1" id="KW-1133">Transmembrane helix</keyword>
<dbReference type="Proteomes" id="UP000006727">
    <property type="component" value="Chromosome 7"/>
</dbReference>
<name>A0A2K1KAC5_PHYPA</name>
<dbReference type="Gramene" id="Pp3c7_4250V3.1">
    <property type="protein sequence ID" value="PAC:32925123.CDS.1"/>
    <property type="gene ID" value="Pp3c7_4250"/>
</dbReference>
<evidence type="ECO:0000313" key="2">
    <source>
        <dbReference type="EMBL" id="PNR50719.1"/>
    </source>
</evidence>
<gene>
    <name evidence="2" type="ORF">PHYPA_009905</name>
</gene>
<accession>A0A2K1KAC5</accession>
<proteinExistence type="predicted"/>
<dbReference type="EMBL" id="ABEU02000007">
    <property type="protein sequence ID" value="PNR50719.1"/>
    <property type="molecule type" value="Genomic_DNA"/>
</dbReference>
<feature type="transmembrane region" description="Helical" evidence="1">
    <location>
        <begin position="88"/>
        <end position="111"/>
    </location>
</feature>
<dbReference type="EnsemblPlants" id="Pp3c7_4250V3.1">
    <property type="protein sequence ID" value="PAC:32925123.CDS.1"/>
    <property type="gene ID" value="Pp3c7_4250"/>
</dbReference>
<dbReference type="EnsemblPlants" id="Pp3c7_4250V3.2">
    <property type="protein sequence ID" value="PAC:32925124.CDS.1"/>
    <property type="gene ID" value="Pp3c7_4250"/>
</dbReference>
<keyword evidence="4" id="KW-1185">Reference proteome</keyword>
<evidence type="ECO:0000313" key="3">
    <source>
        <dbReference type="EnsemblPlants" id="PAC:32925123.CDS.1"/>
    </source>
</evidence>
<organism evidence="2">
    <name type="scientific">Physcomitrium patens</name>
    <name type="common">Spreading-leaved earth moss</name>
    <name type="synonym">Physcomitrella patens</name>
    <dbReference type="NCBI Taxonomy" id="3218"/>
    <lineage>
        <taxon>Eukaryota</taxon>
        <taxon>Viridiplantae</taxon>
        <taxon>Streptophyta</taxon>
        <taxon>Embryophyta</taxon>
        <taxon>Bryophyta</taxon>
        <taxon>Bryophytina</taxon>
        <taxon>Bryopsida</taxon>
        <taxon>Funariidae</taxon>
        <taxon>Funariales</taxon>
        <taxon>Funariaceae</taxon>
        <taxon>Physcomitrium</taxon>
    </lineage>
</organism>